<dbReference type="Gene3D" id="1.10.4100.10">
    <property type="entry name" value="2-methylcitrate dehydratase PrpD"/>
    <property type="match status" value="1"/>
</dbReference>
<feature type="domain" description="MmgE/PrpD N-terminal" evidence="2">
    <location>
        <begin position="11"/>
        <end position="249"/>
    </location>
</feature>
<evidence type="ECO:0000256" key="1">
    <source>
        <dbReference type="ARBA" id="ARBA00006174"/>
    </source>
</evidence>
<evidence type="ECO:0000313" key="4">
    <source>
        <dbReference type="EMBL" id="MBG9387381.1"/>
    </source>
</evidence>
<organism evidence="4 5">
    <name type="scientific">Caenimonas aquaedulcis</name>
    <dbReference type="NCBI Taxonomy" id="2793270"/>
    <lineage>
        <taxon>Bacteria</taxon>
        <taxon>Pseudomonadati</taxon>
        <taxon>Pseudomonadota</taxon>
        <taxon>Betaproteobacteria</taxon>
        <taxon>Burkholderiales</taxon>
        <taxon>Comamonadaceae</taxon>
        <taxon>Caenimonas</taxon>
    </lineage>
</organism>
<name>A0A931H2I5_9BURK</name>
<dbReference type="Pfam" id="PF19305">
    <property type="entry name" value="MmgE_PrpD_C"/>
    <property type="match status" value="1"/>
</dbReference>
<accession>A0A931H2I5</accession>
<dbReference type="Pfam" id="PF03972">
    <property type="entry name" value="MmgE_PrpD_N"/>
    <property type="match status" value="1"/>
</dbReference>
<keyword evidence="5" id="KW-1185">Reference proteome</keyword>
<evidence type="ECO:0000259" key="3">
    <source>
        <dbReference type="Pfam" id="PF19305"/>
    </source>
</evidence>
<dbReference type="Proteomes" id="UP000651050">
    <property type="component" value="Unassembled WGS sequence"/>
</dbReference>
<dbReference type="PANTHER" id="PTHR16943:SF8">
    <property type="entry name" value="2-METHYLCITRATE DEHYDRATASE"/>
    <property type="match status" value="1"/>
</dbReference>
<dbReference type="SUPFAM" id="SSF103378">
    <property type="entry name" value="2-methylcitrate dehydratase PrpD"/>
    <property type="match status" value="1"/>
</dbReference>
<sequence length="451" mass="47351">MAATSTGASATLATFAAGLRWADVPQAVRHEAKRSLVNFFGTALAGCRDPAITTAASVFADFRAAGDCTVIGRAAGTDALHAASLNAMAGNVFDFDDTHMPTIIHPTAPVAPAVFALAQMQPVSGQALLTAFALGVEIECRLGNAVSPWHYQRGWHITSTCGVFGAAAACGLLLGLDEERMNWALGHASAQSSGLVETLGSMAKSIGVGNSASNGLLSALLAQRGFEGPALPLEGQRGFLRVMGDNADLASLTQGLGERWELSNNTYKPYPCGVVLNPVIEACLALYHEDGVRLEQVEGVELTGHPLLRERTDRARPRSGREAQVSGQHAIAMVLSRGRAGLDEFSDASMQDATASALSSRVRFNDDPAYAIEAAQVLLHLRDGTRVSRHIAAARGSLQGPLADADLDAKLRELCRWGNSGCEAQPLIDALWSLDSRTDAGSLMLLAAGRA</sequence>
<evidence type="ECO:0000313" key="5">
    <source>
        <dbReference type="Proteomes" id="UP000651050"/>
    </source>
</evidence>
<gene>
    <name evidence="4" type="ORF">I5803_05075</name>
</gene>
<dbReference type="PANTHER" id="PTHR16943">
    <property type="entry name" value="2-METHYLCITRATE DEHYDRATASE-RELATED"/>
    <property type="match status" value="1"/>
</dbReference>
<dbReference type="RefSeq" id="WP_196985308.1">
    <property type="nucleotide sequence ID" value="NZ_JADWYS010000001.1"/>
</dbReference>
<dbReference type="InterPro" id="IPR036148">
    <property type="entry name" value="MmgE/PrpD_sf"/>
</dbReference>
<dbReference type="InterPro" id="IPR005656">
    <property type="entry name" value="MmgE_PrpD"/>
</dbReference>
<dbReference type="InterPro" id="IPR045337">
    <property type="entry name" value="MmgE_PrpD_C"/>
</dbReference>
<comment type="similarity">
    <text evidence="1">Belongs to the PrpD family.</text>
</comment>
<feature type="domain" description="MmgE/PrpD C-terminal" evidence="3">
    <location>
        <begin position="270"/>
        <end position="420"/>
    </location>
</feature>
<dbReference type="AlphaFoldDB" id="A0A931H2I5"/>
<dbReference type="InterPro" id="IPR042183">
    <property type="entry name" value="MmgE/PrpD_sf_1"/>
</dbReference>
<dbReference type="GO" id="GO:0016829">
    <property type="term" value="F:lyase activity"/>
    <property type="evidence" value="ECO:0007669"/>
    <property type="project" value="InterPro"/>
</dbReference>
<evidence type="ECO:0000259" key="2">
    <source>
        <dbReference type="Pfam" id="PF03972"/>
    </source>
</evidence>
<comment type="caution">
    <text evidence="4">The sequence shown here is derived from an EMBL/GenBank/DDBJ whole genome shotgun (WGS) entry which is preliminary data.</text>
</comment>
<reference evidence="4" key="1">
    <citation type="submission" date="2020-11" db="EMBL/GenBank/DDBJ databases">
        <title>Bacterial whole genome sequence for Caenimonas sp. DR4.4.</title>
        <authorList>
            <person name="Le V."/>
            <person name="Ko S.-R."/>
            <person name="Ahn C.-Y."/>
            <person name="Oh H.-M."/>
        </authorList>
    </citation>
    <scope>NUCLEOTIDE SEQUENCE</scope>
    <source>
        <strain evidence="4">DR4.4</strain>
    </source>
</reference>
<dbReference type="InterPro" id="IPR042188">
    <property type="entry name" value="MmgE/PrpD_sf_2"/>
</dbReference>
<dbReference type="EMBL" id="JADWYS010000001">
    <property type="protein sequence ID" value="MBG9387381.1"/>
    <property type="molecule type" value="Genomic_DNA"/>
</dbReference>
<proteinExistence type="inferred from homology"/>
<dbReference type="Gene3D" id="3.30.1330.120">
    <property type="entry name" value="2-methylcitrate dehydratase PrpD"/>
    <property type="match status" value="1"/>
</dbReference>
<dbReference type="InterPro" id="IPR045336">
    <property type="entry name" value="MmgE_PrpD_N"/>
</dbReference>
<protein>
    <submittedName>
        <fullName evidence="4">MmgE/PrpD family protein</fullName>
    </submittedName>
</protein>